<keyword evidence="8" id="KW-1185">Reference proteome</keyword>
<evidence type="ECO:0000259" key="6">
    <source>
        <dbReference type="PROSITE" id="PS50847"/>
    </source>
</evidence>
<name>A0A5R8Q9D7_9FIRM</name>
<comment type="caution">
    <text evidence="7">The sequence shown here is derived from an EMBL/GenBank/DDBJ whole genome shotgun (WGS) entry which is preliminary data.</text>
</comment>
<keyword evidence="5" id="KW-0472">Membrane</keyword>
<dbReference type="Pfam" id="PF00746">
    <property type="entry name" value="Gram_pos_anchor"/>
    <property type="match status" value="1"/>
</dbReference>
<keyword evidence="5" id="KW-1133">Transmembrane helix</keyword>
<dbReference type="InterPro" id="IPR019931">
    <property type="entry name" value="LPXTG_anchor"/>
</dbReference>
<dbReference type="PROSITE" id="PS50847">
    <property type="entry name" value="GRAM_POS_ANCHORING"/>
    <property type="match status" value="1"/>
</dbReference>
<dbReference type="EMBL" id="VBWP01000008">
    <property type="protein sequence ID" value="TLG72533.1"/>
    <property type="molecule type" value="Genomic_DNA"/>
</dbReference>
<feature type="transmembrane region" description="Helical" evidence="5">
    <location>
        <begin position="446"/>
        <end position="463"/>
    </location>
</feature>
<keyword evidence="1" id="KW-0134">Cell wall</keyword>
<accession>A0A5R8Q9D7</accession>
<evidence type="ECO:0000313" key="8">
    <source>
        <dbReference type="Proteomes" id="UP000306912"/>
    </source>
</evidence>
<dbReference type="OrthoDB" id="3040078at2"/>
<evidence type="ECO:0000256" key="3">
    <source>
        <dbReference type="ARBA" id="ARBA00022729"/>
    </source>
</evidence>
<keyword evidence="3" id="KW-0732">Signal</keyword>
<dbReference type="Proteomes" id="UP000306912">
    <property type="component" value="Unassembled WGS sequence"/>
</dbReference>
<proteinExistence type="predicted"/>
<evidence type="ECO:0000313" key="7">
    <source>
        <dbReference type="EMBL" id="TLG72533.1"/>
    </source>
</evidence>
<keyword evidence="4" id="KW-0572">Peptidoglycan-anchor</keyword>
<evidence type="ECO:0000256" key="1">
    <source>
        <dbReference type="ARBA" id="ARBA00022512"/>
    </source>
</evidence>
<dbReference type="NCBIfam" id="TIGR01167">
    <property type="entry name" value="LPXTG_anchor"/>
    <property type="match status" value="1"/>
</dbReference>
<keyword evidence="5" id="KW-0812">Transmembrane</keyword>
<keyword evidence="2" id="KW-0964">Secreted</keyword>
<organism evidence="7 8">
    <name type="scientific">Culicoidibacter larvae</name>
    <dbReference type="NCBI Taxonomy" id="2579976"/>
    <lineage>
        <taxon>Bacteria</taxon>
        <taxon>Bacillati</taxon>
        <taxon>Bacillota</taxon>
        <taxon>Culicoidibacteria</taxon>
        <taxon>Culicoidibacterales</taxon>
        <taxon>Culicoidibacteraceae</taxon>
        <taxon>Culicoidibacter</taxon>
    </lineage>
</organism>
<evidence type="ECO:0000256" key="4">
    <source>
        <dbReference type="ARBA" id="ARBA00023088"/>
    </source>
</evidence>
<evidence type="ECO:0000256" key="5">
    <source>
        <dbReference type="SAM" id="Phobius"/>
    </source>
</evidence>
<evidence type="ECO:0000256" key="2">
    <source>
        <dbReference type="ARBA" id="ARBA00022525"/>
    </source>
</evidence>
<reference evidence="7 8" key="1">
    <citation type="submission" date="2019-05" db="EMBL/GenBank/DDBJ databases">
        <title>Culicoidintestinum kansasii gen. nov., sp. nov. from the gastrointestinal tract of the biting midge, Culicoides sonorensis.</title>
        <authorList>
            <person name="Neupane S."/>
            <person name="Ghosh A."/>
            <person name="Gunther S."/>
            <person name="Martin K."/>
            <person name="Zurek L."/>
        </authorList>
    </citation>
    <scope>NUCLEOTIDE SEQUENCE [LARGE SCALE GENOMIC DNA]</scope>
    <source>
        <strain evidence="7 8">CS-1</strain>
    </source>
</reference>
<sequence>MRLDNFMGGKIMKNYFHKFLAAIMLIGLTVGSLQLAVFATTDNNVQTTTTNEQTISSDNNIASMENEMNARALDADATLPEVITPKVYTSKDTARIGEKMIYYLDGLSYQSSSVGLTDIGYNHFTEYWDKTAEIQSIVIPRVEGEIGGQARGVTITVGALASGYNHIKQETFMLGDGKSEIVISRDEILAFNEAYNNGIFPGQIRIHFTPVDASGNEIYFTPMNKMIADGPIEFHYTVVDAAAYNNNYYQLFSGEIDWYTTDLTNRTGVNVGSYPKYETSDLVVTANKYEDLLPGELIDLTFTITNNSSMRNRLWLGFDAEGLILERPETSAYINHDFDATSWYGDANNFDLPLFKNGAWIDVNPSETHTVTQTFKIADDYTGTTIDVLPYLFVNSAKVEREYDPTLTLQLINDNGLTTPDVTDNNSSENNGSVVLPETGVNQIEWLLAGAGLLLAASVLIVMKRK</sequence>
<gene>
    <name evidence="7" type="ORF">FEZ08_09095</name>
</gene>
<protein>
    <submittedName>
        <fullName evidence="7">LPXTG cell wall anchor domain-containing protein</fullName>
    </submittedName>
</protein>
<feature type="domain" description="Gram-positive cocci surface proteins LPxTG" evidence="6">
    <location>
        <begin position="436"/>
        <end position="466"/>
    </location>
</feature>
<dbReference type="AlphaFoldDB" id="A0A5R8Q9D7"/>
<dbReference type="InParanoid" id="A0A5R8Q9D7"/>